<keyword evidence="5" id="KW-0599">Photoprotein</keyword>
<dbReference type="FunFam" id="1.10.238.10:FF:000527">
    <property type="entry name" value="Calmodulin-3"/>
    <property type="match status" value="1"/>
</dbReference>
<reference evidence="8" key="1">
    <citation type="submission" date="2021-01" db="UniProtKB">
        <authorList>
            <consortium name="EnsemblMetazoa"/>
        </authorList>
    </citation>
    <scope>IDENTIFICATION</scope>
</reference>
<dbReference type="Gene3D" id="1.10.238.10">
    <property type="entry name" value="EF-hand"/>
    <property type="match status" value="1"/>
</dbReference>
<dbReference type="PANTHER" id="PTHR23048">
    <property type="entry name" value="MYOSIN LIGHT CHAIN 1, 3"/>
    <property type="match status" value="1"/>
</dbReference>
<dbReference type="GO" id="GO:0005509">
    <property type="term" value="F:calcium ion binding"/>
    <property type="evidence" value="ECO:0007669"/>
    <property type="project" value="InterPro"/>
</dbReference>
<evidence type="ECO:0000256" key="3">
    <source>
        <dbReference type="ARBA" id="ARBA00022837"/>
    </source>
</evidence>
<name>A0A7M5X0R7_9CNID</name>
<dbReference type="InterPro" id="IPR011992">
    <property type="entry name" value="EF-hand-dom_pair"/>
</dbReference>
<dbReference type="GO" id="GO:0008218">
    <property type="term" value="P:bioluminescence"/>
    <property type="evidence" value="ECO:0007669"/>
    <property type="project" value="UniProtKB-KW"/>
</dbReference>
<dbReference type="EnsemblMetazoa" id="CLYHEMT016144.1">
    <property type="protein sequence ID" value="CLYHEMP016144.1"/>
    <property type="gene ID" value="CLYHEMG016144"/>
</dbReference>
<dbReference type="SUPFAM" id="SSF47473">
    <property type="entry name" value="EF-hand"/>
    <property type="match status" value="1"/>
</dbReference>
<evidence type="ECO:0000256" key="1">
    <source>
        <dbReference type="ARBA" id="ARBA00007828"/>
    </source>
</evidence>
<evidence type="ECO:0000259" key="7">
    <source>
        <dbReference type="PROSITE" id="PS50222"/>
    </source>
</evidence>
<feature type="domain" description="EF-hand" evidence="7">
    <location>
        <begin position="195"/>
        <end position="230"/>
    </location>
</feature>
<proteinExistence type="inferred from homology"/>
<dbReference type="PANTHER" id="PTHR23048:SF0">
    <property type="entry name" value="CALMODULIN LIKE 3"/>
    <property type="match status" value="1"/>
</dbReference>
<dbReference type="AlphaFoldDB" id="A0A7M5X0R7"/>
<evidence type="ECO:0000256" key="2">
    <source>
        <dbReference type="ARBA" id="ARBA00022737"/>
    </source>
</evidence>
<dbReference type="InterPro" id="IPR050230">
    <property type="entry name" value="CALM/Myosin/TropC-like"/>
</dbReference>
<evidence type="ECO:0000313" key="9">
    <source>
        <dbReference type="Proteomes" id="UP000594262"/>
    </source>
</evidence>
<dbReference type="SMART" id="SM00054">
    <property type="entry name" value="EFh"/>
    <property type="match status" value="3"/>
</dbReference>
<keyword evidence="2" id="KW-0677">Repeat</keyword>
<dbReference type="OrthoDB" id="26525at2759"/>
<keyword evidence="9" id="KW-1185">Reference proteome</keyword>
<dbReference type="GeneID" id="136818885"/>
<comment type="similarity">
    <text evidence="1">Belongs to the aequorin family.</text>
</comment>
<dbReference type="InterPro" id="IPR018247">
    <property type="entry name" value="EF_Hand_1_Ca_BS"/>
</dbReference>
<evidence type="ECO:0000256" key="6">
    <source>
        <dbReference type="SAM" id="MobiDB-lite"/>
    </source>
</evidence>
<keyword evidence="4" id="KW-0455">Luminescence</keyword>
<dbReference type="PROSITE" id="PS00018">
    <property type="entry name" value="EF_HAND_1"/>
    <property type="match status" value="1"/>
</dbReference>
<protein>
    <recommendedName>
        <fullName evidence="7">EF-hand domain-containing protein</fullName>
    </recommendedName>
</protein>
<evidence type="ECO:0000313" key="8">
    <source>
        <dbReference type="EnsemblMetazoa" id="CLYHEMP016144.1"/>
    </source>
</evidence>
<dbReference type="InterPro" id="IPR002048">
    <property type="entry name" value="EF_hand_dom"/>
</dbReference>
<evidence type="ECO:0000256" key="4">
    <source>
        <dbReference type="ARBA" id="ARBA00023223"/>
    </source>
</evidence>
<sequence>MENWSHVYNSRTTRQYRREDDMESSFDRSSTCSSFDSESTASTSSSHSQYSICKRNGRRGGVQMKSNGPDFTVKNGQWTLWVDTLPRAELNNYKVAFSMFDRKRKGRIGARHLGELMRSLGYNPLEQELSDLIDEFTDRNSSRITFPEFVTIMAQKRRSSDQYIRDTLDVLDKEGKGLVPITDLQKNLATIGDQLKPEEIAEIFTDLDIDDDGNVSYDDLVEMISTAPEVFDEPEKQRTQRNRKMSEYTVKGALKSFFGT</sequence>
<feature type="compositionally biased region" description="Low complexity" evidence="6">
    <location>
        <begin position="27"/>
        <end position="51"/>
    </location>
</feature>
<dbReference type="Pfam" id="PF13499">
    <property type="entry name" value="EF-hand_7"/>
    <property type="match status" value="2"/>
</dbReference>
<evidence type="ECO:0000256" key="5">
    <source>
        <dbReference type="ARBA" id="ARBA00023262"/>
    </source>
</evidence>
<feature type="domain" description="EF-hand" evidence="7">
    <location>
        <begin position="88"/>
        <end position="123"/>
    </location>
</feature>
<accession>A0A7M5X0R7</accession>
<dbReference type="Proteomes" id="UP000594262">
    <property type="component" value="Unplaced"/>
</dbReference>
<organism evidence="8 9">
    <name type="scientific">Clytia hemisphaerica</name>
    <dbReference type="NCBI Taxonomy" id="252671"/>
    <lineage>
        <taxon>Eukaryota</taxon>
        <taxon>Metazoa</taxon>
        <taxon>Cnidaria</taxon>
        <taxon>Hydrozoa</taxon>
        <taxon>Hydroidolina</taxon>
        <taxon>Leptothecata</taxon>
        <taxon>Obeliida</taxon>
        <taxon>Clytiidae</taxon>
        <taxon>Clytia</taxon>
    </lineage>
</organism>
<dbReference type="GO" id="GO:0016460">
    <property type="term" value="C:myosin II complex"/>
    <property type="evidence" value="ECO:0007669"/>
    <property type="project" value="TreeGrafter"/>
</dbReference>
<keyword evidence="3" id="KW-0106">Calcium</keyword>
<feature type="region of interest" description="Disordered" evidence="6">
    <location>
        <begin position="15"/>
        <end position="52"/>
    </location>
</feature>
<dbReference type="RefSeq" id="XP_066931217.1">
    <property type="nucleotide sequence ID" value="XM_067075116.1"/>
</dbReference>
<dbReference type="PROSITE" id="PS50222">
    <property type="entry name" value="EF_HAND_2"/>
    <property type="match status" value="2"/>
</dbReference>
<dbReference type="CDD" id="cd00051">
    <property type="entry name" value="EFh"/>
    <property type="match status" value="2"/>
</dbReference>